<organism evidence="2 3">
    <name type="scientific">Puccinia triticina</name>
    <dbReference type="NCBI Taxonomy" id="208348"/>
    <lineage>
        <taxon>Eukaryota</taxon>
        <taxon>Fungi</taxon>
        <taxon>Dikarya</taxon>
        <taxon>Basidiomycota</taxon>
        <taxon>Pucciniomycotina</taxon>
        <taxon>Pucciniomycetes</taxon>
        <taxon>Pucciniales</taxon>
        <taxon>Pucciniaceae</taxon>
        <taxon>Puccinia</taxon>
    </lineage>
</organism>
<dbReference type="RefSeq" id="XP_053021779.1">
    <property type="nucleotide sequence ID" value="XM_053170604.1"/>
</dbReference>
<keyword evidence="1" id="KW-0472">Membrane</keyword>
<evidence type="ECO:0000313" key="3">
    <source>
        <dbReference type="Proteomes" id="UP001164743"/>
    </source>
</evidence>
<keyword evidence="3" id="KW-1185">Reference proteome</keyword>
<evidence type="ECO:0000313" key="2">
    <source>
        <dbReference type="EMBL" id="WAQ86224.1"/>
    </source>
</evidence>
<protein>
    <recommendedName>
        <fullName evidence="4">Membrane magnesium transporter</fullName>
    </recommendedName>
</protein>
<evidence type="ECO:0000256" key="1">
    <source>
        <dbReference type="SAM" id="Phobius"/>
    </source>
</evidence>
<feature type="transmembrane region" description="Helical" evidence="1">
    <location>
        <begin position="60"/>
        <end position="77"/>
    </location>
</feature>
<feature type="transmembrane region" description="Helical" evidence="1">
    <location>
        <begin position="97"/>
        <end position="119"/>
    </location>
</feature>
<proteinExistence type="predicted"/>
<dbReference type="EMBL" id="CP110426">
    <property type="protein sequence ID" value="WAQ86224.1"/>
    <property type="molecule type" value="Genomic_DNA"/>
</dbReference>
<gene>
    <name evidence="2" type="ORF">PtA15_6A856</name>
</gene>
<dbReference type="Proteomes" id="UP001164743">
    <property type="component" value="Chromosome 6A"/>
</dbReference>
<keyword evidence="1" id="KW-1133">Transmembrane helix</keyword>
<name>A0ABY7CM36_9BASI</name>
<keyword evidence="1" id="KW-0812">Transmembrane</keyword>
<sequence>MRGICTVSSGAHHQTAPEATPDIGCFKSRVLRETRAIRPSTQTMEASLTFNPFAIMLHRLLISVGGILFFHGAYSVYVERILLHGGTSLQYIPSTSLISQLAVSFLFLVIGITLSAPPLKNIYWKAELKQRSIDGFDSKMGFINLNTNLVALRKD</sequence>
<reference evidence="2" key="1">
    <citation type="submission" date="2022-10" db="EMBL/GenBank/DDBJ databases">
        <title>Puccinia triticina Genome sequencing and assembly.</title>
        <authorList>
            <person name="Li C."/>
        </authorList>
    </citation>
    <scope>NUCLEOTIDE SEQUENCE</scope>
    <source>
        <strain evidence="2">Pt15</strain>
    </source>
</reference>
<dbReference type="GeneID" id="77811499"/>
<accession>A0ABY7CM36</accession>
<evidence type="ECO:0008006" key="4">
    <source>
        <dbReference type="Google" id="ProtNLM"/>
    </source>
</evidence>